<organism evidence="1">
    <name type="scientific">Streptomyces sp. F11</name>
    <dbReference type="NCBI Taxonomy" id="319318"/>
    <lineage>
        <taxon>Bacteria</taxon>
        <taxon>Bacillati</taxon>
        <taxon>Actinomycetota</taxon>
        <taxon>Actinomycetes</taxon>
        <taxon>Kitasatosporales</taxon>
        <taxon>Streptomycetaceae</taxon>
        <taxon>Streptomyces</taxon>
    </lineage>
</organism>
<dbReference type="AlphaFoldDB" id="V9QGB8"/>
<protein>
    <submittedName>
        <fullName evidence="1">Uncharacterized protein</fullName>
    </submittedName>
</protein>
<proteinExistence type="predicted"/>
<dbReference type="EMBL" id="KF652072">
    <property type="protein sequence ID" value="AHC28155.1"/>
    <property type="molecule type" value="Genomic_DNA"/>
</dbReference>
<sequence>MGEALEKAGAVAGTVASAAGTAIAATGAVVATAVRYTVVIAQLAAAGAKLRGLSEQVRSTYTYVEGCSKSVDNLADQMAGLKVDRDTVSEHHEAATVMRSVLAEAEAMAAATEDLATLFDQASAEHQADYGPVAEAFQAMPVDPAESEFYSNR</sequence>
<accession>V9QGB8</accession>
<reference evidence="1" key="1">
    <citation type="submission" date="2013-09" db="EMBL/GenBank/DDBJ databases">
        <title>Complete nucleotide sequence of Streptomyces linear plasmid pFP12.</title>
        <authorList>
            <person name="Chen Z."/>
            <person name="Fang P."/>
            <person name="Qin Z."/>
        </authorList>
    </citation>
    <scope>NUCLEOTIDE SEQUENCE</scope>
    <source>
        <strain evidence="1">F11</strain>
        <plasmid evidence="1">pFP12</plasmid>
    </source>
</reference>
<keyword evidence="1" id="KW-0614">Plasmid</keyword>
<name>V9QGB8_9ACTN</name>
<dbReference type="RefSeq" id="WP_024067076.1">
    <property type="nucleotide sequence ID" value="NC_023068.1"/>
</dbReference>
<geneLocation type="plasmid" evidence="1">
    <name>pFP12</name>
</geneLocation>
<evidence type="ECO:0000313" key="1">
    <source>
        <dbReference type="EMBL" id="AHC28155.1"/>
    </source>
</evidence>
<gene>
    <name evidence="1" type="ORF">pFP12.12</name>
</gene>